<feature type="transmembrane region" description="Helical" evidence="1">
    <location>
        <begin position="359"/>
        <end position="381"/>
    </location>
</feature>
<keyword evidence="4" id="KW-1185">Reference proteome</keyword>
<feature type="transmembrane region" description="Helical" evidence="1">
    <location>
        <begin position="387"/>
        <end position="410"/>
    </location>
</feature>
<dbReference type="OrthoDB" id="9781349at2"/>
<evidence type="ECO:0000313" key="4">
    <source>
        <dbReference type="Proteomes" id="UP000191153"/>
    </source>
</evidence>
<name>A0A1T4MEK8_9FUSO</name>
<feature type="transmembrane region" description="Helical" evidence="1">
    <location>
        <begin position="107"/>
        <end position="128"/>
    </location>
</feature>
<feature type="transmembrane region" description="Helical" evidence="1">
    <location>
        <begin position="171"/>
        <end position="192"/>
    </location>
</feature>
<feature type="transmembrane region" description="Helical" evidence="1">
    <location>
        <begin position="18"/>
        <end position="51"/>
    </location>
</feature>
<dbReference type="Pfam" id="PF01970">
    <property type="entry name" value="TctA"/>
    <property type="match status" value="1"/>
</dbReference>
<reference evidence="3 4" key="1">
    <citation type="submission" date="2017-02" db="EMBL/GenBank/DDBJ databases">
        <authorList>
            <person name="Peterson S.W."/>
        </authorList>
    </citation>
    <scope>NUCLEOTIDE SEQUENCE [LARGE SCALE GENOMIC DNA]</scope>
    <source>
        <strain evidence="3 4">ATCC 700028</strain>
    </source>
</reference>
<evidence type="ECO:0000256" key="1">
    <source>
        <dbReference type="SAM" id="Phobius"/>
    </source>
</evidence>
<dbReference type="RefSeq" id="WP_078693677.1">
    <property type="nucleotide sequence ID" value="NZ_FUWX01000008.1"/>
</dbReference>
<accession>A0A1T4MEK8</accession>
<evidence type="ECO:0000259" key="2">
    <source>
        <dbReference type="Pfam" id="PF01970"/>
    </source>
</evidence>
<feature type="domain" description="DUF112" evidence="2">
    <location>
        <begin position="19"/>
        <end position="442"/>
    </location>
</feature>
<dbReference type="STRING" id="180163.SAMN02745174_01182"/>
<gene>
    <name evidence="3" type="ORF">SAMN02745174_01182</name>
</gene>
<dbReference type="EMBL" id="FUWX01000008">
    <property type="protein sequence ID" value="SJZ65286.1"/>
    <property type="molecule type" value="Genomic_DNA"/>
</dbReference>
<feature type="transmembrane region" description="Helical" evidence="1">
    <location>
        <begin position="198"/>
        <end position="218"/>
    </location>
</feature>
<dbReference type="Proteomes" id="UP000191153">
    <property type="component" value="Unassembled WGS sequence"/>
</dbReference>
<keyword evidence="1" id="KW-0472">Membrane</keyword>
<feature type="transmembrane region" description="Helical" evidence="1">
    <location>
        <begin position="469"/>
        <end position="490"/>
    </location>
</feature>
<proteinExistence type="predicted"/>
<sequence length="498" mass="51451">MFDLLGLGLKIILNPSTFLLITAGTILGVIFGAMPGVSASMAVALALPFAYAMSPVIAIAFLVSVYCASITGGGITAILFKIPGTPSSAPTTFDGYPMAQRGEAGKALGFSLVASAVGGLVAAFAMALVSPQLSNIALEFGPSELFAVSFLGLSVLSCLDSDNIVKTLISGLIGLLLACVGMDPMLGIARFTWGTSTLLSGIEMIPIMIGLFAVTEVLKQTIKPKKVQAVDEKNDSSKKMKTVLPTAKEVWETKSTMARSSILGTLVGILPGAGATIASFLSYAIEKKVSKHPEKLGTGIADGIVASEAANNAATGGSMVPLLSLGIPGGNAAAIMMTALVIKGVQIGPLLVKTQPEYLASVFGSMLVTNIVMVIVAMGVAKVFAKILAIPYTILGPVIVMLATIGAYALKNNMGDVILMASAGIIGYIFVKLGYNSAALVLGLVLGQMSESNFRRAYTLSNGDLVKVFTKPITAVLMIACVIMLVYPLVKSILSKKK</sequence>
<feature type="transmembrane region" description="Helical" evidence="1">
    <location>
        <begin position="140"/>
        <end position="159"/>
    </location>
</feature>
<dbReference type="AlphaFoldDB" id="A0A1T4MEK8"/>
<evidence type="ECO:0000313" key="3">
    <source>
        <dbReference type="EMBL" id="SJZ65286.1"/>
    </source>
</evidence>
<dbReference type="PANTHER" id="PTHR35342">
    <property type="entry name" value="TRICARBOXYLIC TRANSPORT PROTEIN"/>
    <property type="match status" value="1"/>
</dbReference>
<keyword evidence="1" id="KW-1133">Transmembrane helix</keyword>
<feature type="transmembrane region" description="Helical" evidence="1">
    <location>
        <begin position="417"/>
        <end position="449"/>
    </location>
</feature>
<organism evidence="3 4">
    <name type="scientific">Cetobacterium ceti</name>
    <dbReference type="NCBI Taxonomy" id="180163"/>
    <lineage>
        <taxon>Bacteria</taxon>
        <taxon>Fusobacteriati</taxon>
        <taxon>Fusobacteriota</taxon>
        <taxon>Fusobacteriia</taxon>
        <taxon>Fusobacteriales</taxon>
        <taxon>Fusobacteriaceae</taxon>
        <taxon>Cetobacterium</taxon>
    </lineage>
</organism>
<feature type="transmembrane region" description="Helical" evidence="1">
    <location>
        <begin position="262"/>
        <end position="285"/>
    </location>
</feature>
<keyword evidence="1" id="KW-0812">Transmembrane</keyword>
<dbReference type="InterPro" id="IPR002823">
    <property type="entry name" value="DUF112_TM"/>
</dbReference>
<dbReference type="PANTHER" id="PTHR35342:SF5">
    <property type="entry name" value="TRICARBOXYLIC TRANSPORT PROTEIN"/>
    <property type="match status" value="1"/>
</dbReference>
<protein>
    <submittedName>
        <fullName evidence="3">Putative tricarboxylic transport membrane protein</fullName>
    </submittedName>
</protein>